<gene>
    <name evidence="3" type="ORF">METZ01_LOCUS406267</name>
</gene>
<dbReference type="Pfam" id="PF00132">
    <property type="entry name" value="Hexapep"/>
    <property type="match status" value="1"/>
</dbReference>
<keyword evidence="2" id="KW-0808">Transferase</keyword>
<dbReference type="CDD" id="cd04647">
    <property type="entry name" value="LbH_MAT_like"/>
    <property type="match status" value="1"/>
</dbReference>
<sequence>MLNKIIQKIFTKFTTFKANPYHPLVWINGNPKIGKNVVIAGFSEINANHVNVTIGDNCDIASFVTINAADSHKKCIGLSDEIERKDITIGNNVFIGSHSVVKGGANIGNYCVIGAGTIVEGVDIPEYSLVVGNPMIIKKGYYRK</sequence>
<proteinExistence type="inferred from homology"/>
<dbReference type="EMBL" id="UINC01156795">
    <property type="protein sequence ID" value="SVD53413.1"/>
    <property type="molecule type" value="Genomic_DNA"/>
</dbReference>
<dbReference type="GO" id="GO:0005829">
    <property type="term" value="C:cytosol"/>
    <property type="evidence" value="ECO:0007669"/>
    <property type="project" value="TreeGrafter"/>
</dbReference>
<dbReference type="InterPro" id="IPR051159">
    <property type="entry name" value="Hexapeptide_acetyltransf"/>
</dbReference>
<protein>
    <recommendedName>
        <fullName evidence="4">Maltose/galactoside acetyltransferase domain-containing protein</fullName>
    </recommendedName>
</protein>
<reference evidence="3" key="1">
    <citation type="submission" date="2018-05" db="EMBL/GenBank/DDBJ databases">
        <authorList>
            <person name="Lanie J.A."/>
            <person name="Ng W.-L."/>
            <person name="Kazmierczak K.M."/>
            <person name="Andrzejewski T.M."/>
            <person name="Davidsen T.M."/>
            <person name="Wayne K.J."/>
            <person name="Tettelin H."/>
            <person name="Glass J.I."/>
            <person name="Rusch D."/>
            <person name="Podicherti R."/>
            <person name="Tsui H.-C.T."/>
            <person name="Winkler M.E."/>
        </authorList>
    </citation>
    <scope>NUCLEOTIDE SEQUENCE</scope>
</reference>
<comment type="similarity">
    <text evidence="1">Belongs to the transferase hexapeptide repeat family.</text>
</comment>
<dbReference type="GO" id="GO:0008374">
    <property type="term" value="F:O-acyltransferase activity"/>
    <property type="evidence" value="ECO:0007669"/>
    <property type="project" value="TreeGrafter"/>
</dbReference>
<name>A0A382W3U1_9ZZZZ</name>
<evidence type="ECO:0000313" key="3">
    <source>
        <dbReference type="EMBL" id="SVD53413.1"/>
    </source>
</evidence>
<dbReference type="SUPFAM" id="SSF51161">
    <property type="entry name" value="Trimeric LpxA-like enzymes"/>
    <property type="match status" value="1"/>
</dbReference>
<evidence type="ECO:0008006" key="4">
    <source>
        <dbReference type="Google" id="ProtNLM"/>
    </source>
</evidence>
<evidence type="ECO:0000256" key="2">
    <source>
        <dbReference type="ARBA" id="ARBA00022679"/>
    </source>
</evidence>
<dbReference type="Gene3D" id="2.160.10.10">
    <property type="entry name" value="Hexapeptide repeat proteins"/>
    <property type="match status" value="1"/>
</dbReference>
<dbReference type="InterPro" id="IPR001451">
    <property type="entry name" value="Hexapep"/>
</dbReference>
<evidence type="ECO:0000256" key="1">
    <source>
        <dbReference type="ARBA" id="ARBA00007274"/>
    </source>
</evidence>
<dbReference type="PANTHER" id="PTHR23416">
    <property type="entry name" value="SIALIC ACID SYNTHASE-RELATED"/>
    <property type="match status" value="1"/>
</dbReference>
<accession>A0A382W3U1</accession>
<organism evidence="3">
    <name type="scientific">marine metagenome</name>
    <dbReference type="NCBI Taxonomy" id="408172"/>
    <lineage>
        <taxon>unclassified sequences</taxon>
        <taxon>metagenomes</taxon>
        <taxon>ecological metagenomes</taxon>
    </lineage>
</organism>
<dbReference type="InterPro" id="IPR011004">
    <property type="entry name" value="Trimer_LpxA-like_sf"/>
</dbReference>
<dbReference type="PANTHER" id="PTHR23416:SF23">
    <property type="entry name" value="ACETYLTRANSFERASE C18B11.09C-RELATED"/>
    <property type="match status" value="1"/>
</dbReference>
<dbReference type="AlphaFoldDB" id="A0A382W3U1"/>